<reference evidence="9" key="1">
    <citation type="submission" date="2023-06" db="EMBL/GenBank/DDBJ databases">
        <title>Reference genome for the Northern bat (Eptesicus nilssonii), a most northern bat species.</title>
        <authorList>
            <person name="Laine V.N."/>
            <person name="Pulliainen A.T."/>
            <person name="Lilley T.M."/>
        </authorList>
    </citation>
    <scope>NUCLEOTIDE SEQUENCE</scope>
    <source>
        <strain evidence="9">BLF_Eptnil</strain>
        <tissue evidence="9">Kidney</tissue>
    </source>
</reference>
<evidence type="ECO:0000256" key="2">
    <source>
        <dbReference type="ARBA" id="ARBA00022527"/>
    </source>
</evidence>
<evidence type="ECO:0000256" key="4">
    <source>
        <dbReference type="ARBA" id="ARBA00022741"/>
    </source>
</evidence>
<keyword evidence="2" id="KW-0723">Serine/threonine-protein kinase</keyword>
<dbReference type="InterPro" id="IPR000719">
    <property type="entry name" value="Prot_kinase_dom"/>
</dbReference>
<name>A0AA40I1Q2_CNENI</name>
<sequence>MEHVRGGDLSEHLENHGGLAERPARTAFGQAVWALRFCHQRGSAPRDLKPDNILVDGDLTVKLADFGFCREVGDEKLSALCGPGAPAAGAERRAAAERTCGGSGVPVVADSFGKVRKQVQTGQFIVPHCMSRQGKHFLKRPLTVEPSRRPGLEEVRQDPRPNGGPEGELRPYPSRPGGPGPPGRRNDGGPRLQQGPGPGFVVEGDHSPTQPGTREHPPPLESIELGTGTPSPDLQLGPGGSPTTHSSSSSGSSSTIMRGGGLREPPVRAASEPGSLRAAQPLPLPTARAAGVR</sequence>
<dbReference type="EMBL" id="JAULJE010000007">
    <property type="protein sequence ID" value="KAK1340917.1"/>
    <property type="molecule type" value="Genomic_DNA"/>
</dbReference>
<dbReference type="GO" id="GO:0035556">
    <property type="term" value="P:intracellular signal transduction"/>
    <property type="evidence" value="ECO:0007669"/>
    <property type="project" value="TreeGrafter"/>
</dbReference>
<organism evidence="9 10">
    <name type="scientific">Cnephaeus nilssonii</name>
    <name type="common">Northern bat</name>
    <name type="synonym">Eptesicus nilssonii</name>
    <dbReference type="NCBI Taxonomy" id="3371016"/>
    <lineage>
        <taxon>Eukaryota</taxon>
        <taxon>Metazoa</taxon>
        <taxon>Chordata</taxon>
        <taxon>Craniata</taxon>
        <taxon>Vertebrata</taxon>
        <taxon>Euteleostomi</taxon>
        <taxon>Mammalia</taxon>
        <taxon>Eutheria</taxon>
        <taxon>Laurasiatheria</taxon>
        <taxon>Chiroptera</taxon>
        <taxon>Yangochiroptera</taxon>
        <taxon>Vespertilionidae</taxon>
        <taxon>Cnephaeus</taxon>
    </lineage>
</organism>
<dbReference type="GO" id="GO:0005524">
    <property type="term" value="F:ATP binding"/>
    <property type="evidence" value="ECO:0007669"/>
    <property type="project" value="UniProtKB-KW"/>
</dbReference>
<proteinExistence type="predicted"/>
<evidence type="ECO:0000259" key="8">
    <source>
        <dbReference type="PROSITE" id="PS50011"/>
    </source>
</evidence>
<feature type="compositionally biased region" description="Basic and acidic residues" evidence="7">
    <location>
        <begin position="1"/>
        <end position="15"/>
    </location>
</feature>
<dbReference type="Pfam" id="PF00069">
    <property type="entry name" value="Pkinase"/>
    <property type="match status" value="1"/>
</dbReference>
<comment type="caution">
    <text evidence="9">The sequence shown here is derived from an EMBL/GenBank/DDBJ whole genome shotgun (WGS) entry which is preliminary data.</text>
</comment>
<evidence type="ECO:0000313" key="10">
    <source>
        <dbReference type="Proteomes" id="UP001177744"/>
    </source>
</evidence>
<dbReference type="SMART" id="SM00220">
    <property type="entry name" value="S_TKc"/>
    <property type="match status" value="1"/>
</dbReference>
<keyword evidence="3" id="KW-0808">Transferase</keyword>
<gene>
    <name evidence="9" type="ORF">QTO34_017314</name>
</gene>
<keyword evidence="10" id="KW-1185">Reference proteome</keyword>
<dbReference type="GO" id="GO:0005737">
    <property type="term" value="C:cytoplasm"/>
    <property type="evidence" value="ECO:0007669"/>
    <property type="project" value="TreeGrafter"/>
</dbReference>
<dbReference type="PANTHER" id="PTHR24346">
    <property type="entry name" value="MAP/MICROTUBULE AFFINITY-REGULATING KINASE"/>
    <property type="match status" value="1"/>
</dbReference>
<keyword evidence="6" id="KW-0067">ATP-binding</keyword>
<feature type="region of interest" description="Disordered" evidence="7">
    <location>
        <begin position="137"/>
        <end position="293"/>
    </location>
</feature>
<dbReference type="AlphaFoldDB" id="A0AA40I1Q2"/>
<dbReference type="PANTHER" id="PTHR24346:SF82">
    <property type="entry name" value="KP78A-RELATED"/>
    <property type="match status" value="1"/>
</dbReference>
<protein>
    <recommendedName>
        <fullName evidence="1">non-specific serine/threonine protein kinase</fullName>
        <ecNumber evidence="1">2.7.11.1</ecNumber>
    </recommendedName>
</protein>
<evidence type="ECO:0000313" key="9">
    <source>
        <dbReference type="EMBL" id="KAK1340917.1"/>
    </source>
</evidence>
<dbReference type="EC" id="2.7.11.1" evidence="1"/>
<feature type="compositionally biased region" description="Basic and acidic residues" evidence="7">
    <location>
        <begin position="146"/>
        <end position="159"/>
    </location>
</feature>
<feature type="compositionally biased region" description="Low complexity" evidence="7">
    <location>
        <begin position="241"/>
        <end position="255"/>
    </location>
</feature>
<feature type="domain" description="Protein kinase" evidence="8">
    <location>
        <begin position="1"/>
        <end position="161"/>
    </location>
</feature>
<feature type="compositionally biased region" description="Pro residues" evidence="7">
    <location>
        <begin position="173"/>
        <end position="182"/>
    </location>
</feature>
<dbReference type="Gene3D" id="1.10.510.10">
    <property type="entry name" value="Transferase(Phosphotransferase) domain 1"/>
    <property type="match status" value="1"/>
</dbReference>
<evidence type="ECO:0000256" key="5">
    <source>
        <dbReference type="ARBA" id="ARBA00022777"/>
    </source>
</evidence>
<dbReference type="Proteomes" id="UP001177744">
    <property type="component" value="Unassembled WGS sequence"/>
</dbReference>
<dbReference type="GO" id="GO:0004674">
    <property type="term" value="F:protein serine/threonine kinase activity"/>
    <property type="evidence" value="ECO:0007669"/>
    <property type="project" value="UniProtKB-KW"/>
</dbReference>
<evidence type="ECO:0000256" key="7">
    <source>
        <dbReference type="SAM" id="MobiDB-lite"/>
    </source>
</evidence>
<evidence type="ECO:0000256" key="6">
    <source>
        <dbReference type="ARBA" id="ARBA00022840"/>
    </source>
</evidence>
<feature type="region of interest" description="Disordered" evidence="7">
    <location>
        <begin position="1"/>
        <end position="21"/>
    </location>
</feature>
<accession>A0AA40I1Q2</accession>
<keyword evidence="5" id="KW-0418">Kinase</keyword>
<dbReference type="InterPro" id="IPR011009">
    <property type="entry name" value="Kinase-like_dom_sf"/>
</dbReference>
<dbReference type="PROSITE" id="PS50011">
    <property type="entry name" value="PROTEIN_KINASE_DOM"/>
    <property type="match status" value="1"/>
</dbReference>
<evidence type="ECO:0000256" key="3">
    <source>
        <dbReference type="ARBA" id="ARBA00022679"/>
    </source>
</evidence>
<evidence type="ECO:0000256" key="1">
    <source>
        <dbReference type="ARBA" id="ARBA00012513"/>
    </source>
</evidence>
<keyword evidence="4" id="KW-0547">Nucleotide-binding</keyword>
<dbReference type="SUPFAM" id="SSF56112">
    <property type="entry name" value="Protein kinase-like (PK-like)"/>
    <property type="match status" value="1"/>
</dbReference>